<dbReference type="OMA" id="MPLCGCV"/>
<dbReference type="VEuPathDB" id="TrichDB:TVAGG3_0821160"/>
<dbReference type="EC" id="3.1.3.16" evidence="4"/>
<dbReference type="PRINTS" id="PR00114">
    <property type="entry name" value="STPHPHTASE"/>
</dbReference>
<evidence type="ECO:0000256" key="2">
    <source>
        <dbReference type="ARBA" id="ARBA00022801"/>
    </source>
</evidence>
<dbReference type="GO" id="GO:0000724">
    <property type="term" value="P:double-strand break repair via homologous recombination"/>
    <property type="evidence" value="ECO:0000318"/>
    <property type="project" value="GO_Central"/>
</dbReference>
<proteinExistence type="inferred from homology"/>
<keyword evidence="2 4" id="KW-0378">Hydrolase</keyword>
<dbReference type="InParanoid" id="A2EFL0"/>
<dbReference type="GO" id="GO:0004722">
    <property type="term" value="F:protein serine/threonine phosphatase activity"/>
    <property type="evidence" value="ECO:0000318"/>
    <property type="project" value="GO_Central"/>
</dbReference>
<gene>
    <name evidence="6" type="ORF">TVAG_191270</name>
</gene>
<dbReference type="KEGG" id="tva:4766508"/>
<dbReference type="OrthoDB" id="1930084at2759"/>
<evidence type="ECO:0000259" key="5">
    <source>
        <dbReference type="PROSITE" id="PS00125"/>
    </source>
</evidence>
<comment type="catalytic activity">
    <reaction evidence="4">
        <text>O-phospho-L-threonyl-[protein] + H2O = L-threonyl-[protein] + phosphate</text>
        <dbReference type="Rhea" id="RHEA:47004"/>
        <dbReference type="Rhea" id="RHEA-COMP:11060"/>
        <dbReference type="Rhea" id="RHEA-COMP:11605"/>
        <dbReference type="ChEBI" id="CHEBI:15377"/>
        <dbReference type="ChEBI" id="CHEBI:30013"/>
        <dbReference type="ChEBI" id="CHEBI:43474"/>
        <dbReference type="ChEBI" id="CHEBI:61977"/>
        <dbReference type="EC" id="3.1.3.16"/>
    </reaction>
</comment>
<dbReference type="GO" id="GO:0005634">
    <property type="term" value="C:nucleus"/>
    <property type="evidence" value="ECO:0000318"/>
    <property type="project" value="GO_Central"/>
</dbReference>
<evidence type="ECO:0000313" key="7">
    <source>
        <dbReference type="Proteomes" id="UP000001542"/>
    </source>
</evidence>
<reference evidence="6" key="1">
    <citation type="submission" date="2006-10" db="EMBL/GenBank/DDBJ databases">
        <authorList>
            <person name="Amadeo P."/>
            <person name="Zhao Q."/>
            <person name="Wortman J."/>
            <person name="Fraser-Liggett C."/>
            <person name="Carlton J."/>
        </authorList>
    </citation>
    <scope>NUCLEOTIDE SEQUENCE</scope>
    <source>
        <strain evidence="6">G3</strain>
    </source>
</reference>
<dbReference type="SUPFAM" id="SSF56300">
    <property type="entry name" value="Metallo-dependent phosphatases"/>
    <property type="match status" value="1"/>
</dbReference>
<evidence type="ECO:0000256" key="3">
    <source>
        <dbReference type="ARBA" id="ARBA00023211"/>
    </source>
</evidence>
<dbReference type="RefSeq" id="XP_001320827.1">
    <property type="nucleotide sequence ID" value="XM_001320792.1"/>
</dbReference>
<dbReference type="GO" id="GO:0005737">
    <property type="term" value="C:cytoplasm"/>
    <property type="evidence" value="ECO:0000318"/>
    <property type="project" value="GO_Central"/>
</dbReference>
<dbReference type="InterPro" id="IPR029052">
    <property type="entry name" value="Metallo-depent_PP-like"/>
</dbReference>
<keyword evidence="7" id="KW-1185">Reference proteome</keyword>
<dbReference type="PANTHER" id="PTHR45619">
    <property type="entry name" value="SERINE/THREONINE-PROTEIN PHOSPHATASE PP2A-RELATED"/>
    <property type="match status" value="1"/>
</dbReference>
<dbReference type="AlphaFoldDB" id="A2EFL0"/>
<dbReference type="Proteomes" id="UP000001542">
    <property type="component" value="Unassembled WGS sequence"/>
</dbReference>
<dbReference type="InterPro" id="IPR006186">
    <property type="entry name" value="Ser/Thr-sp_prot-phosphatase"/>
</dbReference>
<dbReference type="SMART" id="SM00156">
    <property type="entry name" value="PP2Ac"/>
    <property type="match status" value="1"/>
</dbReference>
<keyword evidence="3" id="KW-0464">Manganese</keyword>
<protein>
    <recommendedName>
        <fullName evidence="4">Serine/threonine-protein phosphatase</fullName>
        <ecNumber evidence="4">3.1.3.16</ecNumber>
    </recommendedName>
</protein>
<accession>A2EFL0</accession>
<feature type="domain" description="Serine/threonine specific protein phosphatases" evidence="5">
    <location>
        <begin position="111"/>
        <end position="116"/>
    </location>
</feature>
<name>A2EFL0_TRIV3</name>
<dbReference type="STRING" id="5722.A2EFL0"/>
<dbReference type="Gene3D" id="3.60.21.10">
    <property type="match status" value="1"/>
</dbReference>
<dbReference type="SMR" id="A2EFL0"/>
<keyword evidence="1" id="KW-0479">Metal-binding</keyword>
<dbReference type="VEuPathDB" id="TrichDB:TVAG_191270"/>
<dbReference type="PROSITE" id="PS00125">
    <property type="entry name" value="SER_THR_PHOSPHATASE"/>
    <property type="match status" value="1"/>
</dbReference>
<comment type="similarity">
    <text evidence="4">Belongs to the PPP phosphatase family.</text>
</comment>
<dbReference type="eggNOG" id="KOG0372">
    <property type="taxonomic scope" value="Eukaryota"/>
</dbReference>
<sequence>MDLNVDAIISNIRNGKLIQEHEAIALLTKLQEILFTEANILELTSPITICGDIHGQLYDLFQLFETTTPKGVSSTKWLFMGDYVDRGRFSMETFAYLAAHKIKYPKQFFLLRGNHECRQVNQKYGFYEETLSNFGHSGIWSLCNEAFDLLPVAAVIDNKIFSVHGGLSPSVIMYQSAYLMDRQDELPSSGALCDLLWSDPDTDINSWKESPRGAGYLFGERQVEEFCHNNKIDLITRSHQLAANGYQWYFDDKLITVWSAPNYMYRSGNKATVLRYEPGQAKEYNLIFFDFCPLDKRKMPMDVTISPYFL</sequence>
<organism evidence="6 7">
    <name type="scientific">Trichomonas vaginalis (strain ATCC PRA-98 / G3)</name>
    <dbReference type="NCBI Taxonomy" id="412133"/>
    <lineage>
        <taxon>Eukaryota</taxon>
        <taxon>Metamonada</taxon>
        <taxon>Parabasalia</taxon>
        <taxon>Trichomonadida</taxon>
        <taxon>Trichomonadidae</taxon>
        <taxon>Trichomonas</taxon>
    </lineage>
</organism>
<dbReference type="InterPro" id="IPR004843">
    <property type="entry name" value="Calcineurin-like_PHP"/>
</dbReference>
<dbReference type="EMBL" id="DS113375">
    <property type="protein sequence ID" value="EAY08604.1"/>
    <property type="molecule type" value="Genomic_DNA"/>
</dbReference>
<evidence type="ECO:0000313" key="6">
    <source>
        <dbReference type="EMBL" id="EAY08604.1"/>
    </source>
</evidence>
<evidence type="ECO:0000256" key="4">
    <source>
        <dbReference type="RuleBase" id="RU004273"/>
    </source>
</evidence>
<dbReference type="InterPro" id="IPR047129">
    <property type="entry name" value="PPA2-like"/>
</dbReference>
<dbReference type="Pfam" id="PF00149">
    <property type="entry name" value="Metallophos"/>
    <property type="match status" value="1"/>
</dbReference>
<reference evidence="6" key="2">
    <citation type="journal article" date="2007" name="Science">
        <title>Draft genome sequence of the sexually transmitted pathogen Trichomonas vaginalis.</title>
        <authorList>
            <person name="Carlton J.M."/>
            <person name="Hirt R.P."/>
            <person name="Silva J.C."/>
            <person name="Delcher A.L."/>
            <person name="Schatz M."/>
            <person name="Zhao Q."/>
            <person name="Wortman J.R."/>
            <person name="Bidwell S.L."/>
            <person name="Alsmark U.C.M."/>
            <person name="Besteiro S."/>
            <person name="Sicheritz-Ponten T."/>
            <person name="Noel C.J."/>
            <person name="Dacks J.B."/>
            <person name="Foster P.G."/>
            <person name="Simillion C."/>
            <person name="Van de Peer Y."/>
            <person name="Miranda-Saavedra D."/>
            <person name="Barton G.J."/>
            <person name="Westrop G.D."/>
            <person name="Mueller S."/>
            <person name="Dessi D."/>
            <person name="Fiori P.L."/>
            <person name="Ren Q."/>
            <person name="Paulsen I."/>
            <person name="Zhang H."/>
            <person name="Bastida-Corcuera F.D."/>
            <person name="Simoes-Barbosa A."/>
            <person name="Brown M.T."/>
            <person name="Hayes R.D."/>
            <person name="Mukherjee M."/>
            <person name="Okumura C.Y."/>
            <person name="Schneider R."/>
            <person name="Smith A.J."/>
            <person name="Vanacova S."/>
            <person name="Villalvazo M."/>
            <person name="Haas B.J."/>
            <person name="Pertea M."/>
            <person name="Feldblyum T.V."/>
            <person name="Utterback T.R."/>
            <person name="Shu C.L."/>
            <person name="Osoegawa K."/>
            <person name="de Jong P.J."/>
            <person name="Hrdy I."/>
            <person name="Horvathova L."/>
            <person name="Zubacova Z."/>
            <person name="Dolezal P."/>
            <person name="Malik S.B."/>
            <person name="Logsdon J.M. Jr."/>
            <person name="Henze K."/>
            <person name="Gupta A."/>
            <person name="Wang C.C."/>
            <person name="Dunne R.L."/>
            <person name="Upcroft J.A."/>
            <person name="Upcroft P."/>
            <person name="White O."/>
            <person name="Salzberg S.L."/>
            <person name="Tang P."/>
            <person name="Chiu C.-H."/>
            <person name="Lee Y.-S."/>
            <person name="Embley T.M."/>
            <person name="Coombs G.H."/>
            <person name="Mottram J.C."/>
            <person name="Tachezy J."/>
            <person name="Fraser-Liggett C.M."/>
            <person name="Johnson P.J."/>
        </authorList>
    </citation>
    <scope>NUCLEOTIDE SEQUENCE [LARGE SCALE GENOMIC DNA]</scope>
    <source>
        <strain evidence="6">G3</strain>
    </source>
</reference>
<evidence type="ECO:0000256" key="1">
    <source>
        <dbReference type="ARBA" id="ARBA00022723"/>
    </source>
</evidence>
<dbReference type="GO" id="GO:0046872">
    <property type="term" value="F:metal ion binding"/>
    <property type="evidence" value="ECO:0007669"/>
    <property type="project" value="UniProtKB-KW"/>
</dbReference>